<protein>
    <submittedName>
        <fullName evidence="1">Uncharacterized protein</fullName>
    </submittedName>
</protein>
<comment type="caution">
    <text evidence="1">The sequence shown here is derived from an EMBL/GenBank/DDBJ whole genome shotgun (WGS) entry which is preliminary data.</text>
</comment>
<feature type="non-terminal residue" evidence="1">
    <location>
        <position position="1"/>
    </location>
</feature>
<accession>A0A232EEX6</accession>
<dbReference type="InterPro" id="IPR005312">
    <property type="entry name" value="DUF1759"/>
</dbReference>
<evidence type="ECO:0000313" key="2">
    <source>
        <dbReference type="Proteomes" id="UP000215335"/>
    </source>
</evidence>
<keyword evidence="2" id="KW-1185">Reference proteome</keyword>
<dbReference type="EMBL" id="NNAY01005189">
    <property type="protein sequence ID" value="OXU16910.1"/>
    <property type="molecule type" value="Genomic_DNA"/>
</dbReference>
<dbReference type="Proteomes" id="UP000215335">
    <property type="component" value="Unassembled WGS sequence"/>
</dbReference>
<sequence length="84" mass="9709">KHLFQVFPITEENYTLAWDVSVKSYENKRLIISRHLSLLLHLPNQDKEGYHRGVERLADEAQQLVQSLASLDVTLSPEIIVQII</sequence>
<dbReference type="Pfam" id="PF03564">
    <property type="entry name" value="DUF1759"/>
    <property type="match status" value="1"/>
</dbReference>
<dbReference type="AlphaFoldDB" id="A0A232EEX6"/>
<organism evidence="1 2">
    <name type="scientific">Trichomalopsis sarcophagae</name>
    <dbReference type="NCBI Taxonomy" id="543379"/>
    <lineage>
        <taxon>Eukaryota</taxon>
        <taxon>Metazoa</taxon>
        <taxon>Ecdysozoa</taxon>
        <taxon>Arthropoda</taxon>
        <taxon>Hexapoda</taxon>
        <taxon>Insecta</taxon>
        <taxon>Pterygota</taxon>
        <taxon>Neoptera</taxon>
        <taxon>Endopterygota</taxon>
        <taxon>Hymenoptera</taxon>
        <taxon>Apocrita</taxon>
        <taxon>Proctotrupomorpha</taxon>
        <taxon>Chalcidoidea</taxon>
        <taxon>Pteromalidae</taxon>
        <taxon>Pteromalinae</taxon>
        <taxon>Trichomalopsis</taxon>
    </lineage>
</organism>
<reference evidence="1 2" key="1">
    <citation type="journal article" date="2017" name="Curr. Biol.">
        <title>The Evolution of Venom by Co-option of Single-Copy Genes.</title>
        <authorList>
            <person name="Martinson E.O."/>
            <person name="Mrinalini"/>
            <person name="Kelkar Y.D."/>
            <person name="Chang C.H."/>
            <person name="Werren J.H."/>
        </authorList>
    </citation>
    <scope>NUCLEOTIDE SEQUENCE [LARGE SCALE GENOMIC DNA]</scope>
    <source>
        <strain evidence="1 2">Alberta</strain>
        <tissue evidence="1">Whole body</tissue>
    </source>
</reference>
<name>A0A232EEX6_9HYME</name>
<proteinExistence type="predicted"/>
<gene>
    <name evidence="1" type="ORF">TSAR_000876</name>
</gene>
<evidence type="ECO:0000313" key="1">
    <source>
        <dbReference type="EMBL" id="OXU16910.1"/>
    </source>
</evidence>